<evidence type="ECO:0000313" key="15">
    <source>
        <dbReference type="Proteomes" id="UP000076761"/>
    </source>
</evidence>
<evidence type="ECO:0000256" key="1">
    <source>
        <dbReference type="ARBA" id="ARBA00004173"/>
    </source>
</evidence>
<dbReference type="GO" id="GO:0141148">
    <property type="term" value="F:enoyl-[acyl-carrier-protein] reductase (NADPH) activity"/>
    <property type="evidence" value="ECO:0007669"/>
    <property type="project" value="UniProtKB-EC"/>
</dbReference>
<evidence type="ECO:0000259" key="13">
    <source>
        <dbReference type="SMART" id="SM00829"/>
    </source>
</evidence>
<name>A0A165VQB6_9AGAM</name>
<comment type="similarity">
    <text evidence="2">Belongs to the zinc-containing alcohol dehydrogenase family. Quinone oxidoreductase subfamily.</text>
</comment>
<accession>A0A165VQB6</accession>
<dbReference type="PANTHER" id="PTHR43981">
    <property type="entry name" value="ENOYL-[ACYL-CARRIER-PROTEIN] REDUCTASE, MITOCHONDRIAL"/>
    <property type="match status" value="1"/>
</dbReference>
<dbReference type="FunFam" id="3.40.50.720:FF:000112">
    <property type="entry name" value="Enoyl-[acyl-carrier-protein] reductase 1, mitochondrial"/>
    <property type="match status" value="1"/>
</dbReference>
<dbReference type="InterPro" id="IPR011032">
    <property type="entry name" value="GroES-like_sf"/>
</dbReference>
<keyword evidence="5" id="KW-0521">NADP</keyword>
<dbReference type="SMART" id="SM00829">
    <property type="entry name" value="PKS_ER"/>
    <property type="match status" value="1"/>
</dbReference>
<evidence type="ECO:0000256" key="2">
    <source>
        <dbReference type="ARBA" id="ARBA00010371"/>
    </source>
</evidence>
<evidence type="ECO:0000256" key="8">
    <source>
        <dbReference type="ARBA" id="ARBA00023098"/>
    </source>
</evidence>
<keyword evidence="4" id="KW-0276">Fatty acid metabolism</keyword>
<sequence>MLRTINASAVRLSRPSRQLRGRVLGTRHFSCTQYHFAQRAIQYERNGEPSSVLSTITYPDLPPPPAYGVNIKYLLSPVNPADINVIQGVYPAKKAVQQFGPSEYGLVAGNEGLAIVESLGDEARNKFGLKEGDWVIMAKQQAGTWSSGLCVTAQDIIKVPKDVGEVHAATITVSCCAWSGQGISQPVNPPTAYNMLRDFVNMEKGDWVLQNGANSAVGEAVIQIAAYRSLKTINFVRNRPNIEELKKHLHSLGATHVFTYDDLSNKSTVSDIKSLAEGNYPKLFLNCVSGKDTTAMLRLLGADATVVSYGAMSKQPLSVPTSYFIFKDLRTCGFWQSRWYNQHTREERIEVMDSIIDIIRQGKLREPEHEIVTIPGTASDEDATAMVKDLMRRVEGGAGKKVLIKVEEVQ</sequence>
<dbReference type="InterPro" id="IPR020843">
    <property type="entry name" value="ER"/>
</dbReference>
<dbReference type="OrthoDB" id="7482721at2759"/>
<evidence type="ECO:0000256" key="11">
    <source>
        <dbReference type="ARBA" id="ARBA00038963"/>
    </source>
</evidence>
<evidence type="ECO:0000256" key="10">
    <source>
        <dbReference type="ARBA" id="ARBA00023160"/>
    </source>
</evidence>
<dbReference type="InterPro" id="IPR036291">
    <property type="entry name" value="NAD(P)-bd_dom_sf"/>
</dbReference>
<dbReference type="GO" id="GO:0005739">
    <property type="term" value="C:mitochondrion"/>
    <property type="evidence" value="ECO:0007669"/>
    <property type="project" value="UniProtKB-SubCell"/>
</dbReference>
<keyword evidence="3" id="KW-0444">Lipid biosynthesis</keyword>
<dbReference type="InParanoid" id="A0A165VQB6"/>
<keyword evidence="7" id="KW-0560">Oxidoreductase</keyword>
<dbReference type="EC" id="1.3.1.104" evidence="11"/>
<dbReference type="Gene3D" id="3.90.180.10">
    <property type="entry name" value="Medium-chain alcohol dehydrogenases, catalytic domain"/>
    <property type="match status" value="1"/>
</dbReference>
<dbReference type="InterPro" id="IPR013149">
    <property type="entry name" value="ADH-like_C"/>
</dbReference>
<keyword evidence="9" id="KW-0496">Mitochondrion</keyword>
<dbReference type="GO" id="GO:0006633">
    <property type="term" value="P:fatty acid biosynthetic process"/>
    <property type="evidence" value="ECO:0007669"/>
    <property type="project" value="UniProtKB-KW"/>
</dbReference>
<organism evidence="14 15">
    <name type="scientific">Neolentinus lepideus HHB14362 ss-1</name>
    <dbReference type="NCBI Taxonomy" id="1314782"/>
    <lineage>
        <taxon>Eukaryota</taxon>
        <taxon>Fungi</taxon>
        <taxon>Dikarya</taxon>
        <taxon>Basidiomycota</taxon>
        <taxon>Agaricomycotina</taxon>
        <taxon>Agaricomycetes</taxon>
        <taxon>Gloeophyllales</taxon>
        <taxon>Gloeophyllaceae</taxon>
        <taxon>Neolentinus</taxon>
    </lineage>
</organism>
<evidence type="ECO:0000256" key="12">
    <source>
        <dbReference type="ARBA" id="ARBA00048843"/>
    </source>
</evidence>
<gene>
    <name evidence="14" type="ORF">NEOLEDRAFT_300377</name>
</gene>
<reference evidence="14 15" key="1">
    <citation type="journal article" date="2016" name="Mol. Biol. Evol.">
        <title>Comparative Genomics of Early-Diverging Mushroom-Forming Fungi Provides Insights into the Origins of Lignocellulose Decay Capabilities.</title>
        <authorList>
            <person name="Nagy L.G."/>
            <person name="Riley R."/>
            <person name="Tritt A."/>
            <person name="Adam C."/>
            <person name="Daum C."/>
            <person name="Floudas D."/>
            <person name="Sun H."/>
            <person name="Yadav J.S."/>
            <person name="Pangilinan J."/>
            <person name="Larsson K.H."/>
            <person name="Matsuura K."/>
            <person name="Barry K."/>
            <person name="Labutti K."/>
            <person name="Kuo R."/>
            <person name="Ohm R.A."/>
            <person name="Bhattacharya S.S."/>
            <person name="Shirouzu T."/>
            <person name="Yoshinaga Y."/>
            <person name="Martin F.M."/>
            <person name="Grigoriev I.V."/>
            <person name="Hibbett D.S."/>
        </authorList>
    </citation>
    <scope>NUCLEOTIDE SEQUENCE [LARGE SCALE GENOMIC DNA]</scope>
    <source>
        <strain evidence="14 15">HHB14362 ss-1</strain>
    </source>
</reference>
<dbReference type="CDD" id="cd08290">
    <property type="entry name" value="ETR"/>
    <property type="match status" value="1"/>
</dbReference>
<comment type="catalytic activity">
    <reaction evidence="12">
        <text>a 2,3-saturated acyl-[ACP] + NADP(+) = a (2E)-enoyl-[ACP] + NADPH + H(+)</text>
        <dbReference type="Rhea" id="RHEA:22564"/>
        <dbReference type="Rhea" id="RHEA-COMP:9925"/>
        <dbReference type="Rhea" id="RHEA-COMP:9926"/>
        <dbReference type="ChEBI" id="CHEBI:15378"/>
        <dbReference type="ChEBI" id="CHEBI:57783"/>
        <dbReference type="ChEBI" id="CHEBI:58349"/>
        <dbReference type="ChEBI" id="CHEBI:78784"/>
        <dbReference type="ChEBI" id="CHEBI:78785"/>
        <dbReference type="EC" id="1.3.1.104"/>
    </reaction>
</comment>
<dbReference type="SUPFAM" id="SSF51735">
    <property type="entry name" value="NAD(P)-binding Rossmann-fold domains"/>
    <property type="match status" value="1"/>
</dbReference>
<dbReference type="SUPFAM" id="SSF50129">
    <property type="entry name" value="GroES-like"/>
    <property type="match status" value="1"/>
</dbReference>
<dbReference type="FunCoup" id="A0A165VQB6">
    <property type="interactions" value="309"/>
</dbReference>
<feature type="domain" description="Enoyl reductase (ER)" evidence="13">
    <location>
        <begin position="51"/>
        <end position="403"/>
    </location>
</feature>
<evidence type="ECO:0000256" key="9">
    <source>
        <dbReference type="ARBA" id="ARBA00023128"/>
    </source>
</evidence>
<evidence type="ECO:0000256" key="5">
    <source>
        <dbReference type="ARBA" id="ARBA00022857"/>
    </source>
</evidence>
<keyword evidence="8" id="KW-0443">Lipid metabolism</keyword>
<dbReference type="InterPro" id="IPR051034">
    <property type="entry name" value="Mito_Enoyl-ACP_Reductase"/>
</dbReference>
<keyword evidence="6" id="KW-0809">Transit peptide</keyword>
<dbReference type="Proteomes" id="UP000076761">
    <property type="component" value="Unassembled WGS sequence"/>
</dbReference>
<evidence type="ECO:0000256" key="7">
    <source>
        <dbReference type="ARBA" id="ARBA00023002"/>
    </source>
</evidence>
<dbReference type="EMBL" id="KV425552">
    <property type="protein sequence ID" value="KZT30021.1"/>
    <property type="molecule type" value="Genomic_DNA"/>
</dbReference>
<dbReference type="AlphaFoldDB" id="A0A165VQB6"/>
<dbReference type="PANTHER" id="PTHR43981:SF2">
    <property type="entry name" value="ENOYL-[ACYL-CARRIER-PROTEIN] REDUCTASE, MITOCHONDRIAL"/>
    <property type="match status" value="1"/>
</dbReference>
<dbReference type="Gene3D" id="3.40.50.720">
    <property type="entry name" value="NAD(P)-binding Rossmann-like Domain"/>
    <property type="match status" value="1"/>
</dbReference>
<dbReference type="STRING" id="1314782.A0A165VQB6"/>
<keyword evidence="10" id="KW-0275">Fatty acid biosynthesis</keyword>
<keyword evidence="15" id="KW-1185">Reference proteome</keyword>
<comment type="subcellular location">
    <subcellularLocation>
        <location evidence="1">Mitochondrion</location>
    </subcellularLocation>
</comment>
<protein>
    <recommendedName>
        <fullName evidence="11">enoyl-[acyl-carrier-protein] reductase</fullName>
        <ecNumber evidence="11">1.3.1.104</ecNumber>
    </recommendedName>
</protein>
<evidence type="ECO:0000313" key="14">
    <source>
        <dbReference type="EMBL" id="KZT30021.1"/>
    </source>
</evidence>
<proteinExistence type="inferred from homology"/>
<evidence type="ECO:0000256" key="4">
    <source>
        <dbReference type="ARBA" id="ARBA00022832"/>
    </source>
</evidence>
<dbReference type="Pfam" id="PF00107">
    <property type="entry name" value="ADH_zinc_N"/>
    <property type="match status" value="1"/>
</dbReference>
<evidence type="ECO:0000256" key="6">
    <source>
        <dbReference type="ARBA" id="ARBA00022946"/>
    </source>
</evidence>
<evidence type="ECO:0000256" key="3">
    <source>
        <dbReference type="ARBA" id="ARBA00022516"/>
    </source>
</evidence>